<evidence type="ECO:0000313" key="1">
    <source>
        <dbReference type="EMBL" id="GAA1696815.1"/>
    </source>
</evidence>
<comment type="caution">
    <text evidence="1">The sequence shown here is derived from an EMBL/GenBank/DDBJ whole genome shotgun (WGS) entry which is preliminary data.</text>
</comment>
<protein>
    <submittedName>
        <fullName evidence="1">Flavodoxin family protein</fullName>
    </submittedName>
</protein>
<dbReference type="InterPro" id="IPR001226">
    <property type="entry name" value="Flavodoxin_CS"/>
</dbReference>
<dbReference type="Proteomes" id="UP001501690">
    <property type="component" value="Unassembled WGS sequence"/>
</dbReference>
<evidence type="ECO:0000313" key="2">
    <source>
        <dbReference type="Proteomes" id="UP001501690"/>
    </source>
</evidence>
<organism evidence="1 2">
    <name type="scientific">Microbacterium sediminicola</name>
    <dbReference type="NCBI Taxonomy" id="415210"/>
    <lineage>
        <taxon>Bacteria</taxon>
        <taxon>Bacillati</taxon>
        <taxon>Actinomycetota</taxon>
        <taxon>Actinomycetes</taxon>
        <taxon>Micrococcales</taxon>
        <taxon>Microbacteriaceae</taxon>
        <taxon>Microbacterium</taxon>
    </lineage>
</organism>
<name>A0ABN2I101_9MICO</name>
<gene>
    <name evidence="1" type="ORF">GCM10009808_12770</name>
</gene>
<dbReference type="PROSITE" id="PS00201">
    <property type="entry name" value="FLAVODOXIN"/>
    <property type="match status" value="1"/>
</dbReference>
<dbReference type="EMBL" id="BAAAPL010000001">
    <property type="protein sequence ID" value="GAA1696815.1"/>
    <property type="molecule type" value="Genomic_DNA"/>
</dbReference>
<dbReference type="SUPFAM" id="SSF52218">
    <property type="entry name" value="Flavoproteins"/>
    <property type="match status" value="1"/>
</dbReference>
<dbReference type="InterPro" id="IPR029039">
    <property type="entry name" value="Flavoprotein-like_sf"/>
</dbReference>
<dbReference type="Gene3D" id="3.40.50.360">
    <property type="match status" value="1"/>
</dbReference>
<accession>A0ABN2I101</accession>
<sequence length="168" mass="18139">MSLMKTVVVYESMFGNTRDIARAVAEGLSEWSSVSFADVDGADEHVNADVSLVVAGGPTHAFSMSRSSTRDDALSRGALSATHRGLREWIDDIDLDAPVPLATFDTHVTQKWVPGSASRSAAKEGRRHGFVPVAAESFYVKSTQGPLTPGELDRARTWARGLRAHVRS</sequence>
<keyword evidence="2" id="KW-1185">Reference proteome</keyword>
<proteinExistence type="predicted"/>
<reference evidence="1 2" key="1">
    <citation type="journal article" date="2019" name="Int. J. Syst. Evol. Microbiol.">
        <title>The Global Catalogue of Microorganisms (GCM) 10K type strain sequencing project: providing services to taxonomists for standard genome sequencing and annotation.</title>
        <authorList>
            <consortium name="The Broad Institute Genomics Platform"/>
            <consortium name="The Broad Institute Genome Sequencing Center for Infectious Disease"/>
            <person name="Wu L."/>
            <person name="Ma J."/>
        </authorList>
    </citation>
    <scope>NUCLEOTIDE SEQUENCE [LARGE SCALE GENOMIC DNA]</scope>
    <source>
        <strain evidence="1 2">JCM 15577</strain>
    </source>
</reference>